<organism evidence="2 3">
    <name type="scientific">Parasponia andersonii</name>
    <name type="common">Sponia andersonii</name>
    <dbReference type="NCBI Taxonomy" id="3476"/>
    <lineage>
        <taxon>Eukaryota</taxon>
        <taxon>Viridiplantae</taxon>
        <taxon>Streptophyta</taxon>
        <taxon>Embryophyta</taxon>
        <taxon>Tracheophyta</taxon>
        <taxon>Spermatophyta</taxon>
        <taxon>Magnoliopsida</taxon>
        <taxon>eudicotyledons</taxon>
        <taxon>Gunneridae</taxon>
        <taxon>Pentapetalae</taxon>
        <taxon>rosids</taxon>
        <taxon>fabids</taxon>
        <taxon>Rosales</taxon>
        <taxon>Cannabaceae</taxon>
        <taxon>Parasponia</taxon>
    </lineage>
</organism>
<reference evidence="3" key="1">
    <citation type="submission" date="2016-06" db="EMBL/GenBank/DDBJ databases">
        <title>Parallel loss of symbiosis genes in relatives of nitrogen-fixing non-legume Parasponia.</title>
        <authorList>
            <person name="Van Velzen R."/>
            <person name="Holmer R."/>
            <person name="Bu F."/>
            <person name="Rutten L."/>
            <person name="Van Zeijl A."/>
            <person name="Liu W."/>
            <person name="Santuari L."/>
            <person name="Cao Q."/>
            <person name="Sharma T."/>
            <person name="Shen D."/>
            <person name="Roswanjaya Y."/>
            <person name="Wardhani T."/>
            <person name="Kalhor M.S."/>
            <person name="Jansen J."/>
            <person name="Van den Hoogen J."/>
            <person name="Gungor B."/>
            <person name="Hartog M."/>
            <person name="Hontelez J."/>
            <person name="Verver J."/>
            <person name="Yang W.-C."/>
            <person name="Schijlen E."/>
            <person name="Repin R."/>
            <person name="Schilthuizen M."/>
            <person name="Schranz E."/>
            <person name="Heidstra R."/>
            <person name="Miyata K."/>
            <person name="Fedorova E."/>
            <person name="Kohlen W."/>
            <person name="Bisseling T."/>
            <person name="Smit S."/>
            <person name="Geurts R."/>
        </authorList>
    </citation>
    <scope>NUCLEOTIDE SEQUENCE [LARGE SCALE GENOMIC DNA]</scope>
    <source>
        <strain evidence="3">cv. WU1-14</strain>
    </source>
</reference>
<accession>A0A2P5CSC3</accession>
<name>A0A2P5CSC3_PARAD</name>
<dbReference type="InterPro" id="IPR044730">
    <property type="entry name" value="RNase_H-like_dom_plant"/>
</dbReference>
<dbReference type="GO" id="GO:0004523">
    <property type="term" value="F:RNA-DNA hybrid ribonuclease activity"/>
    <property type="evidence" value="ECO:0007669"/>
    <property type="project" value="InterPro"/>
</dbReference>
<dbReference type="Proteomes" id="UP000237105">
    <property type="component" value="Unassembled WGS sequence"/>
</dbReference>
<comment type="caution">
    <text evidence="2">The sequence shown here is derived from an EMBL/GenBank/DDBJ whole genome shotgun (WGS) entry which is preliminary data.</text>
</comment>
<protein>
    <submittedName>
        <fullName evidence="2">Ribonuclease H-like domain containing protein</fullName>
    </submittedName>
</protein>
<dbReference type="InterPro" id="IPR002156">
    <property type="entry name" value="RNaseH_domain"/>
</dbReference>
<dbReference type="InterPro" id="IPR012337">
    <property type="entry name" value="RNaseH-like_sf"/>
</dbReference>
<dbReference type="InterPro" id="IPR036397">
    <property type="entry name" value="RNaseH_sf"/>
</dbReference>
<dbReference type="AlphaFoldDB" id="A0A2P5CSC3"/>
<dbReference type="InterPro" id="IPR053151">
    <property type="entry name" value="RNase_H-like"/>
</dbReference>
<feature type="domain" description="RNase H type-1" evidence="1">
    <location>
        <begin position="34"/>
        <end position="112"/>
    </location>
</feature>
<keyword evidence="3" id="KW-1185">Reference proteome</keyword>
<evidence type="ECO:0000313" key="3">
    <source>
        <dbReference type="Proteomes" id="UP000237105"/>
    </source>
</evidence>
<dbReference type="CDD" id="cd06222">
    <property type="entry name" value="RNase_H_like"/>
    <property type="match status" value="1"/>
</dbReference>
<dbReference type="Gene3D" id="3.30.420.10">
    <property type="entry name" value="Ribonuclease H-like superfamily/Ribonuclease H"/>
    <property type="match status" value="1"/>
</dbReference>
<dbReference type="EMBL" id="JXTB01000099">
    <property type="protein sequence ID" value="PON63959.1"/>
    <property type="molecule type" value="Genomic_DNA"/>
</dbReference>
<proteinExistence type="predicted"/>
<gene>
    <name evidence="2" type="ORF">PanWU01x14_127260</name>
</gene>
<dbReference type="Pfam" id="PF13456">
    <property type="entry name" value="RVT_3"/>
    <property type="match status" value="1"/>
</dbReference>
<dbReference type="PANTHER" id="PTHR47723:SF23">
    <property type="entry name" value="REVERSE TRANSCRIPTASE-LIKE PROTEIN"/>
    <property type="match status" value="1"/>
</dbReference>
<evidence type="ECO:0000313" key="2">
    <source>
        <dbReference type="EMBL" id="PON63959.1"/>
    </source>
</evidence>
<dbReference type="SUPFAM" id="SSF53098">
    <property type="entry name" value="Ribonuclease H-like"/>
    <property type="match status" value="1"/>
</dbReference>
<sequence>MILRELRIKSRPRKVPNIIEVVQMPPPHSWFKINIDGSAFDTLGLSGCSRMFRTYHDFVCGCFSIPLGIGYAFETELATVIHAINFAWKYGWKRLWLENDSIYVVSILLSHSVKVSFYRDQLGLRSWGTLLICISS</sequence>
<evidence type="ECO:0000259" key="1">
    <source>
        <dbReference type="Pfam" id="PF13456"/>
    </source>
</evidence>
<dbReference type="OrthoDB" id="1906820at2759"/>
<dbReference type="GO" id="GO:0003676">
    <property type="term" value="F:nucleic acid binding"/>
    <property type="evidence" value="ECO:0007669"/>
    <property type="project" value="InterPro"/>
</dbReference>
<dbReference type="PANTHER" id="PTHR47723">
    <property type="entry name" value="OS05G0353850 PROTEIN"/>
    <property type="match status" value="1"/>
</dbReference>